<accession>A0A5A7Q8N7</accession>
<reference evidence="3" key="1">
    <citation type="journal article" date="2019" name="Curr. Biol.">
        <title>Genome Sequence of Striga asiatica Provides Insight into the Evolution of Plant Parasitism.</title>
        <authorList>
            <person name="Yoshida S."/>
            <person name="Kim S."/>
            <person name="Wafula E.K."/>
            <person name="Tanskanen J."/>
            <person name="Kim Y.M."/>
            <person name="Honaas L."/>
            <person name="Yang Z."/>
            <person name="Spallek T."/>
            <person name="Conn C.E."/>
            <person name="Ichihashi Y."/>
            <person name="Cheong K."/>
            <person name="Cui S."/>
            <person name="Der J.P."/>
            <person name="Gundlach H."/>
            <person name="Jiao Y."/>
            <person name="Hori C."/>
            <person name="Ishida J.K."/>
            <person name="Kasahara H."/>
            <person name="Kiba T."/>
            <person name="Kim M.S."/>
            <person name="Koo N."/>
            <person name="Laohavisit A."/>
            <person name="Lee Y.H."/>
            <person name="Lumba S."/>
            <person name="McCourt P."/>
            <person name="Mortimer J.C."/>
            <person name="Mutuku J.M."/>
            <person name="Nomura T."/>
            <person name="Sasaki-Sekimoto Y."/>
            <person name="Seto Y."/>
            <person name="Wang Y."/>
            <person name="Wakatake T."/>
            <person name="Sakakibara H."/>
            <person name="Demura T."/>
            <person name="Yamaguchi S."/>
            <person name="Yoneyama K."/>
            <person name="Manabe R.I."/>
            <person name="Nelson D.C."/>
            <person name="Schulman A.H."/>
            <person name="Timko M.P."/>
            <person name="dePamphilis C.W."/>
            <person name="Choi D."/>
            <person name="Shirasu K."/>
        </authorList>
    </citation>
    <scope>NUCLEOTIDE SEQUENCE [LARGE SCALE GENOMIC DNA]</scope>
    <source>
        <strain evidence="3">cv. UVA1</strain>
    </source>
</reference>
<evidence type="ECO:0000313" key="2">
    <source>
        <dbReference type="EMBL" id="GER41318.1"/>
    </source>
</evidence>
<gene>
    <name evidence="2" type="ORF">STAS_18033</name>
</gene>
<keyword evidence="3" id="KW-1185">Reference proteome</keyword>
<organism evidence="2 3">
    <name type="scientific">Striga asiatica</name>
    <name type="common">Asiatic witchweed</name>
    <name type="synonym">Buchnera asiatica</name>
    <dbReference type="NCBI Taxonomy" id="4170"/>
    <lineage>
        <taxon>Eukaryota</taxon>
        <taxon>Viridiplantae</taxon>
        <taxon>Streptophyta</taxon>
        <taxon>Embryophyta</taxon>
        <taxon>Tracheophyta</taxon>
        <taxon>Spermatophyta</taxon>
        <taxon>Magnoliopsida</taxon>
        <taxon>eudicotyledons</taxon>
        <taxon>Gunneridae</taxon>
        <taxon>Pentapetalae</taxon>
        <taxon>asterids</taxon>
        <taxon>lamiids</taxon>
        <taxon>Lamiales</taxon>
        <taxon>Orobanchaceae</taxon>
        <taxon>Buchnereae</taxon>
        <taxon>Striga</taxon>
    </lineage>
</organism>
<proteinExistence type="predicted"/>
<dbReference type="AlphaFoldDB" id="A0A5A7Q8N7"/>
<sequence length="103" mass="10944">MTNKPPPPASTGTSAAKLPPSSYSGSATLFNESNLLRIELDHLLQLLSWEAVGVVLLDSCGLEFLQVGCGDEESGISIWALQSARACEKTAILEGILIWVTTN</sequence>
<dbReference type="EMBL" id="BKCP01006072">
    <property type="protein sequence ID" value="GER41318.1"/>
    <property type="molecule type" value="Genomic_DNA"/>
</dbReference>
<feature type="region of interest" description="Disordered" evidence="1">
    <location>
        <begin position="1"/>
        <end position="22"/>
    </location>
</feature>
<dbReference type="Proteomes" id="UP000325081">
    <property type="component" value="Unassembled WGS sequence"/>
</dbReference>
<evidence type="ECO:0000313" key="3">
    <source>
        <dbReference type="Proteomes" id="UP000325081"/>
    </source>
</evidence>
<name>A0A5A7Q8N7_STRAF</name>
<evidence type="ECO:0000256" key="1">
    <source>
        <dbReference type="SAM" id="MobiDB-lite"/>
    </source>
</evidence>
<protein>
    <submittedName>
        <fullName evidence="2">PGR5-LIKE A</fullName>
    </submittedName>
</protein>
<comment type="caution">
    <text evidence="2">The sequence shown here is derived from an EMBL/GenBank/DDBJ whole genome shotgun (WGS) entry which is preliminary data.</text>
</comment>